<keyword evidence="8" id="KW-0256">Endoplasmic reticulum</keyword>
<evidence type="ECO:0000256" key="7">
    <source>
        <dbReference type="ARBA" id="ARBA00022729"/>
    </source>
</evidence>
<organism evidence="14 15">
    <name type="scientific">Massariosphaeria phaeospora</name>
    <dbReference type="NCBI Taxonomy" id="100035"/>
    <lineage>
        <taxon>Eukaryota</taxon>
        <taxon>Fungi</taxon>
        <taxon>Dikarya</taxon>
        <taxon>Ascomycota</taxon>
        <taxon>Pezizomycotina</taxon>
        <taxon>Dothideomycetes</taxon>
        <taxon>Pleosporomycetidae</taxon>
        <taxon>Pleosporales</taxon>
        <taxon>Pleosporales incertae sedis</taxon>
        <taxon>Massariosphaeria</taxon>
    </lineage>
</organism>
<evidence type="ECO:0000256" key="3">
    <source>
        <dbReference type="ARBA" id="ARBA00004586"/>
    </source>
</evidence>
<keyword evidence="5" id="KW-0415">Karyogamy</keyword>
<keyword evidence="9" id="KW-1133">Transmembrane helix</keyword>
<dbReference type="GO" id="GO:0031965">
    <property type="term" value="C:nuclear membrane"/>
    <property type="evidence" value="ECO:0007669"/>
    <property type="project" value="UniProtKB-SubCell"/>
</dbReference>
<dbReference type="GO" id="GO:0000742">
    <property type="term" value="P:karyogamy involved in conjugation with cellular fusion"/>
    <property type="evidence" value="ECO:0007669"/>
    <property type="project" value="InterPro"/>
</dbReference>
<dbReference type="EMBL" id="JAADJZ010000006">
    <property type="protein sequence ID" value="KAF2874500.1"/>
    <property type="molecule type" value="Genomic_DNA"/>
</dbReference>
<evidence type="ECO:0000256" key="10">
    <source>
        <dbReference type="ARBA" id="ARBA00023136"/>
    </source>
</evidence>
<proteinExistence type="inferred from homology"/>
<comment type="caution">
    <text evidence="14">The sequence shown here is derived from an EMBL/GenBank/DDBJ whole genome shotgun (WGS) entry which is preliminary data.</text>
</comment>
<feature type="chain" id="PRO_5028838985" description="Secreted protein" evidence="13">
    <location>
        <begin position="29"/>
        <end position="340"/>
    </location>
</feature>
<dbReference type="PANTHER" id="PTHR28012">
    <property type="entry name" value="NUCLEAR FUSION PROTEIN KAR5"/>
    <property type="match status" value="1"/>
</dbReference>
<name>A0A7C8M9G7_9PLEO</name>
<dbReference type="InterPro" id="IPR007292">
    <property type="entry name" value="Nuclear_fusion_Kar5"/>
</dbReference>
<evidence type="ECO:0000256" key="6">
    <source>
        <dbReference type="ARBA" id="ARBA00022692"/>
    </source>
</evidence>
<dbReference type="SUPFAM" id="SSF58113">
    <property type="entry name" value="Apolipoprotein A-I"/>
    <property type="match status" value="1"/>
</dbReference>
<evidence type="ECO:0000256" key="1">
    <source>
        <dbReference type="ARBA" id="ARBA00003389"/>
    </source>
</evidence>
<evidence type="ECO:0008006" key="16">
    <source>
        <dbReference type="Google" id="ProtNLM"/>
    </source>
</evidence>
<keyword evidence="7 13" id="KW-0732">Signal</keyword>
<evidence type="ECO:0000313" key="14">
    <source>
        <dbReference type="EMBL" id="KAF2874500.1"/>
    </source>
</evidence>
<evidence type="ECO:0000256" key="13">
    <source>
        <dbReference type="SAM" id="SignalP"/>
    </source>
</evidence>
<evidence type="ECO:0000256" key="12">
    <source>
        <dbReference type="ARBA" id="ARBA00023242"/>
    </source>
</evidence>
<keyword evidence="11" id="KW-0325">Glycoprotein</keyword>
<dbReference type="AlphaFoldDB" id="A0A7C8M9G7"/>
<evidence type="ECO:0000256" key="2">
    <source>
        <dbReference type="ARBA" id="ARBA00004126"/>
    </source>
</evidence>
<dbReference type="Proteomes" id="UP000481861">
    <property type="component" value="Unassembled WGS sequence"/>
</dbReference>
<evidence type="ECO:0000313" key="15">
    <source>
        <dbReference type="Proteomes" id="UP000481861"/>
    </source>
</evidence>
<dbReference type="OrthoDB" id="5311848at2759"/>
<reference evidence="14 15" key="1">
    <citation type="submission" date="2020-01" db="EMBL/GenBank/DDBJ databases">
        <authorList>
            <consortium name="DOE Joint Genome Institute"/>
            <person name="Haridas S."/>
            <person name="Albert R."/>
            <person name="Binder M."/>
            <person name="Bloem J."/>
            <person name="Labutti K."/>
            <person name="Salamov A."/>
            <person name="Andreopoulos B."/>
            <person name="Baker S.E."/>
            <person name="Barry K."/>
            <person name="Bills G."/>
            <person name="Bluhm B.H."/>
            <person name="Cannon C."/>
            <person name="Castanera R."/>
            <person name="Culley D.E."/>
            <person name="Daum C."/>
            <person name="Ezra D."/>
            <person name="Gonzalez J.B."/>
            <person name="Henrissat B."/>
            <person name="Kuo A."/>
            <person name="Liang C."/>
            <person name="Lipzen A."/>
            <person name="Lutzoni F."/>
            <person name="Magnuson J."/>
            <person name="Mondo S."/>
            <person name="Nolan M."/>
            <person name="Ohm R."/>
            <person name="Pangilinan J."/>
            <person name="Park H.-J.H."/>
            <person name="Ramirez L."/>
            <person name="Alfaro M."/>
            <person name="Sun H."/>
            <person name="Tritt A."/>
            <person name="Yoshinaga Y."/>
            <person name="Zwiers L.-H.L."/>
            <person name="Turgeon B.G."/>
            <person name="Goodwin S.B."/>
            <person name="Spatafora J.W."/>
            <person name="Crous P.W."/>
            <person name="Grigoriev I.V."/>
        </authorList>
    </citation>
    <scope>NUCLEOTIDE SEQUENCE [LARGE SCALE GENOMIC DNA]</scope>
    <source>
        <strain evidence="14 15">CBS 611.86</strain>
    </source>
</reference>
<feature type="signal peptide" evidence="13">
    <location>
        <begin position="1"/>
        <end position="28"/>
    </location>
</feature>
<comment type="similarity">
    <text evidence="4">Belongs to the KAR5 family.</text>
</comment>
<dbReference type="PANTHER" id="PTHR28012:SF1">
    <property type="entry name" value="NUCLEAR FUSION PROTEIN KAR5"/>
    <property type="match status" value="1"/>
</dbReference>
<comment type="function">
    <text evidence="1">Required for nuclear membrane fusion during karyogamy.</text>
</comment>
<comment type="subcellular location">
    <subcellularLocation>
        <location evidence="3">Endoplasmic reticulum membrane</location>
    </subcellularLocation>
    <subcellularLocation>
        <location evidence="2">Nucleus membrane</location>
    </subcellularLocation>
</comment>
<keyword evidence="10" id="KW-0472">Membrane</keyword>
<evidence type="ECO:0000256" key="8">
    <source>
        <dbReference type="ARBA" id="ARBA00022824"/>
    </source>
</evidence>
<keyword evidence="12" id="KW-0539">Nucleus</keyword>
<evidence type="ECO:0000256" key="9">
    <source>
        <dbReference type="ARBA" id="ARBA00022989"/>
    </source>
</evidence>
<keyword evidence="6" id="KW-0812">Transmembrane</keyword>
<sequence length="340" mass="37752">MFSRGISTALAGLLHQLLLANFFGNTSAQQYSPPASLDVSAKLVSLLQDPTVKEHGNVARALDIIRSAETLPSCQRKATAELIKDCKTLEHSPGYVAFSEEVALELVRTEYAVRLALCELQVGEDTVHPACKPAVLSRESCHDNRFRSWLSGSNDECFRGFSKEQQKKCVRALGSQPQTWTSYSNARQNGVIVCQASRINIDRENDVARYQNLSYAVTHLEDALNSSTDRLKTFVADLVEQVRLSQEQALKDMNSNYETQVSDLGEYYNDTMNSVTDMVMTRVITLFRDLDRPADQVQTKLQNVFEEMHAAGGHEGFGGCCAAEQGHGPPRLTPRRDGET</sequence>
<keyword evidence="15" id="KW-1185">Reference proteome</keyword>
<gene>
    <name evidence="14" type="ORF">BDV95DRAFT_592567</name>
</gene>
<protein>
    <recommendedName>
        <fullName evidence="16">Secreted protein</fullName>
    </recommendedName>
</protein>
<dbReference type="GO" id="GO:0005789">
    <property type="term" value="C:endoplasmic reticulum membrane"/>
    <property type="evidence" value="ECO:0007669"/>
    <property type="project" value="UniProtKB-SubCell"/>
</dbReference>
<evidence type="ECO:0000256" key="5">
    <source>
        <dbReference type="ARBA" id="ARBA00022459"/>
    </source>
</evidence>
<accession>A0A7C8M9G7</accession>
<evidence type="ECO:0000256" key="4">
    <source>
        <dbReference type="ARBA" id="ARBA00010473"/>
    </source>
</evidence>
<evidence type="ECO:0000256" key="11">
    <source>
        <dbReference type="ARBA" id="ARBA00023180"/>
    </source>
</evidence>
<dbReference type="GO" id="GO:0048288">
    <property type="term" value="P:nuclear membrane fusion involved in karyogamy"/>
    <property type="evidence" value="ECO:0007669"/>
    <property type="project" value="InterPro"/>
</dbReference>